<evidence type="ECO:0000313" key="2">
    <source>
        <dbReference type="Proteomes" id="UP000245657"/>
    </source>
</evidence>
<name>A0A2V2MY76_9EURY</name>
<comment type="caution">
    <text evidence="1">The sequence shown here is derived from an EMBL/GenBank/DDBJ whole genome shotgun (WGS) entry which is preliminary data.</text>
</comment>
<dbReference type="Proteomes" id="UP000245657">
    <property type="component" value="Unassembled WGS sequence"/>
</dbReference>
<reference evidence="1 2" key="1">
    <citation type="submission" date="2018-05" db="EMBL/GenBank/DDBJ databases">
        <title>Draft genome of Methanospirillum lacunae Ki8-1.</title>
        <authorList>
            <person name="Dueholm M.S."/>
            <person name="Nielsen P.H."/>
            <person name="Bakmann L.F."/>
            <person name="Otzen D.E."/>
        </authorList>
    </citation>
    <scope>NUCLEOTIDE SEQUENCE [LARGE SCALE GENOMIC DNA]</scope>
    <source>
        <strain evidence="1 2">Ki8-1</strain>
    </source>
</reference>
<sequence>MGVKLSNLPQLHILKTSAITVDDNGDIVWDNGKRPVTRSDAISQIIERLKRDLKNWDHEKISTLYTTLLDIEIAGHPERLQDLVNLSELPTEPIPTGMEKYPIWALDKEGSCLVGSGQLSIKKLTEVHRWFVTRKPGYCTKPDIKGCYLCNLANSKKDCRNNQIFFPL</sequence>
<accession>A0A2V2MY76</accession>
<proteinExistence type="predicted"/>
<dbReference type="EMBL" id="QGMY01000008">
    <property type="protein sequence ID" value="PWR71245.1"/>
    <property type="molecule type" value="Genomic_DNA"/>
</dbReference>
<dbReference type="OrthoDB" id="135332at2157"/>
<keyword evidence="2" id="KW-1185">Reference proteome</keyword>
<gene>
    <name evidence="1" type="ORF">DK846_10270</name>
</gene>
<protein>
    <submittedName>
        <fullName evidence="1">Uncharacterized protein</fullName>
    </submittedName>
</protein>
<evidence type="ECO:0000313" key="1">
    <source>
        <dbReference type="EMBL" id="PWR71245.1"/>
    </source>
</evidence>
<dbReference type="RefSeq" id="WP_109968863.1">
    <property type="nucleotide sequence ID" value="NZ_CP176093.1"/>
</dbReference>
<organism evidence="1 2">
    <name type="scientific">Methanospirillum lacunae</name>
    <dbReference type="NCBI Taxonomy" id="668570"/>
    <lineage>
        <taxon>Archaea</taxon>
        <taxon>Methanobacteriati</taxon>
        <taxon>Methanobacteriota</taxon>
        <taxon>Stenosarchaea group</taxon>
        <taxon>Methanomicrobia</taxon>
        <taxon>Methanomicrobiales</taxon>
        <taxon>Methanospirillaceae</taxon>
        <taxon>Methanospirillum</taxon>
    </lineage>
</organism>
<dbReference type="AlphaFoldDB" id="A0A2V2MY76"/>
<dbReference type="GeneID" id="97547135"/>